<gene>
    <name evidence="2" type="ORF">BTM25_20250</name>
</gene>
<sequence length="404" mass="43108">MEYRRGPFGIGRSKGATLTAERTVLAVVHHVTAATRLADVLPLVERDRRVQVVYTVAPASVLSVGATEYLRAAGAVEIPFEQAAQNRFDLAVSAGDGALQHVNAPVLLLQHGMGPSVAARRWDGAGPPVRRPLAGLARQNYVAGGRVIASAIGLSHPAQRRQLLDVVPEAERVAHVVGDPAYDRVEASFGRRDAYRDALGVGPGRRLVFVTSTWGGKGLVGSCPDILRRLVTELPAERYVVAAALHPVIWNWHGRRQVLAWTSDAPGLRLLPPEEGWRAAIVAADVVLGDCGSVTAYSAAAGRPGLLGAFPDRDVAPDSTAEAVGRIFPRLDLDGPLVPQFEGCIASHRPDRAATLRDRLTGEPGRAAPRLRALMYKMMDLPEPESPASTEPVPLPEPIGGPVR</sequence>
<evidence type="ECO:0000313" key="2">
    <source>
        <dbReference type="EMBL" id="POM27609.1"/>
    </source>
</evidence>
<evidence type="ECO:0000256" key="1">
    <source>
        <dbReference type="SAM" id="MobiDB-lite"/>
    </source>
</evidence>
<proteinExistence type="predicted"/>
<protein>
    <submittedName>
        <fullName evidence="2">Uncharacterized protein</fullName>
    </submittedName>
</protein>
<feature type="compositionally biased region" description="Pro residues" evidence="1">
    <location>
        <begin position="393"/>
        <end position="404"/>
    </location>
</feature>
<accession>A0A2P4URC7</accession>
<reference evidence="2 3" key="1">
    <citation type="journal article" date="2017" name="Chemistry">
        <title>Isolation, Biosynthesis and Chemical Modifications of Rubterolones A-F: Rare Tropolone Alkaloids from Actinomadura sp. 5-2.</title>
        <authorList>
            <person name="Guo H."/>
            <person name="Benndorf R."/>
            <person name="Leichnitz D."/>
            <person name="Klassen J.L."/>
            <person name="Vollmers J."/>
            <person name="Gorls H."/>
            <person name="Steinacker M."/>
            <person name="Weigel C."/>
            <person name="Dahse H.M."/>
            <person name="Kaster A.K."/>
            <person name="de Beer Z.W."/>
            <person name="Poulsen M."/>
            <person name="Beemelmanns C."/>
        </authorList>
    </citation>
    <scope>NUCLEOTIDE SEQUENCE [LARGE SCALE GENOMIC DNA]</scope>
    <source>
        <strain evidence="2 3">5-2</strain>
    </source>
</reference>
<dbReference type="SUPFAM" id="SSF53756">
    <property type="entry name" value="UDP-Glycosyltransferase/glycogen phosphorylase"/>
    <property type="match status" value="1"/>
</dbReference>
<keyword evidence="3" id="KW-1185">Reference proteome</keyword>
<dbReference type="RefSeq" id="WP_103562405.1">
    <property type="nucleotide sequence ID" value="NZ_MTBP01000001.1"/>
</dbReference>
<name>A0A2P4URC7_9ACTN</name>
<dbReference type="Proteomes" id="UP000242367">
    <property type="component" value="Unassembled WGS sequence"/>
</dbReference>
<organism evidence="2 3">
    <name type="scientific">Actinomadura rubteroloni</name>
    <dbReference type="NCBI Taxonomy" id="1926885"/>
    <lineage>
        <taxon>Bacteria</taxon>
        <taxon>Bacillati</taxon>
        <taxon>Actinomycetota</taxon>
        <taxon>Actinomycetes</taxon>
        <taxon>Streptosporangiales</taxon>
        <taxon>Thermomonosporaceae</taxon>
        <taxon>Actinomadura</taxon>
    </lineage>
</organism>
<evidence type="ECO:0000313" key="3">
    <source>
        <dbReference type="Proteomes" id="UP000242367"/>
    </source>
</evidence>
<dbReference type="EMBL" id="MTBP01000001">
    <property type="protein sequence ID" value="POM27609.1"/>
    <property type="molecule type" value="Genomic_DNA"/>
</dbReference>
<comment type="caution">
    <text evidence="2">The sequence shown here is derived from an EMBL/GenBank/DDBJ whole genome shotgun (WGS) entry which is preliminary data.</text>
</comment>
<feature type="region of interest" description="Disordered" evidence="1">
    <location>
        <begin position="381"/>
        <end position="404"/>
    </location>
</feature>
<dbReference type="AlphaFoldDB" id="A0A2P4URC7"/>